<evidence type="ECO:0000259" key="1">
    <source>
        <dbReference type="Pfam" id="PF00535"/>
    </source>
</evidence>
<accession>A0AAU9C4M8</accession>
<dbReference type="SUPFAM" id="SSF53448">
    <property type="entry name" value="Nucleotide-diphospho-sugar transferases"/>
    <property type="match status" value="1"/>
</dbReference>
<keyword evidence="3" id="KW-1185">Reference proteome</keyword>
<proteinExistence type="predicted"/>
<evidence type="ECO:0000313" key="2">
    <source>
        <dbReference type="EMBL" id="BCX82140.1"/>
    </source>
</evidence>
<name>A0AAU9C4M8_9GAMM</name>
<dbReference type="EMBL" id="AP024714">
    <property type="protein sequence ID" value="BCX82140.1"/>
    <property type="molecule type" value="Genomic_DNA"/>
</dbReference>
<dbReference type="Pfam" id="PF00535">
    <property type="entry name" value="Glycos_transf_2"/>
    <property type="match status" value="1"/>
</dbReference>
<dbReference type="CDD" id="cd00761">
    <property type="entry name" value="Glyco_tranf_GTA_type"/>
    <property type="match status" value="1"/>
</dbReference>
<sequence>MSPIDFSVVIAVHNGERTLKRAIDSILAQTLPPREVIVVDDGSTDASAEIAAGYGAPVRVLRQQNRGAAAARNAGVAAARGNWIAFLDADDYYYPRRLELAAEAVRRFPDADFVTADFDYRDEGGNLLRRSLESTVLGARLLQENSPFVLMESRDFGVFIEDHFGDTHTLTLPRETFLRLGGYPEGFAVCEDVHFLIRLCLASQHAAVVAQPVAAYVIHPNSATRSDSLRAQRQTVAAWRSLKPLLAQASAPLRAGYRRGLARARYNLAVALLRAGSRWEAVQAVLPLLHEAPSLNSLRILASVVKG</sequence>
<dbReference type="InterPro" id="IPR001173">
    <property type="entry name" value="Glyco_trans_2-like"/>
</dbReference>
<organism evidence="2 3">
    <name type="scientific">Methylomarinovum caldicuralii</name>
    <dbReference type="NCBI Taxonomy" id="438856"/>
    <lineage>
        <taxon>Bacteria</taxon>
        <taxon>Pseudomonadati</taxon>
        <taxon>Pseudomonadota</taxon>
        <taxon>Gammaproteobacteria</taxon>
        <taxon>Methylococcales</taxon>
        <taxon>Methylothermaceae</taxon>
        <taxon>Methylomarinovum</taxon>
    </lineage>
</organism>
<dbReference type="InterPro" id="IPR029044">
    <property type="entry name" value="Nucleotide-diphossugar_trans"/>
</dbReference>
<gene>
    <name evidence="2" type="ORF">MIT9_P1725</name>
</gene>
<protein>
    <recommendedName>
        <fullName evidence="1">Glycosyltransferase 2-like domain-containing protein</fullName>
    </recommendedName>
</protein>
<feature type="domain" description="Glycosyltransferase 2-like" evidence="1">
    <location>
        <begin position="7"/>
        <end position="138"/>
    </location>
</feature>
<dbReference type="RefSeq" id="WP_317704550.1">
    <property type="nucleotide sequence ID" value="NZ_AP024714.1"/>
</dbReference>
<dbReference type="PANTHER" id="PTHR43685">
    <property type="entry name" value="GLYCOSYLTRANSFERASE"/>
    <property type="match status" value="1"/>
</dbReference>
<dbReference type="PANTHER" id="PTHR43685:SF2">
    <property type="entry name" value="GLYCOSYLTRANSFERASE 2-LIKE DOMAIN-CONTAINING PROTEIN"/>
    <property type="match status" value="1"/>
</dbReference>
<reference evidence="3" key="1">
    <citation type="journal article" date="2024" name="Int. J. Syst. Evol. Microbiol.">
        <title>Methylomarinovum tepidoasis sp. nov., a moderately thermophilic methanotroph of the family Methylothermaceae isolated from a deep-sea hydrothermal field.</title>
        <authorList>
            <person name="Hirayama H."/>
            <person name="Takaki Y."/>
            <person name="Abe M."/>
            <person name="Miyazaki M."/>
            <person name="Uematsu K."/>
            <person name="Matsui Y."/>
            <person name="Takai K."/>
        </authorList>
    </citation>
    <scope>NUCLEOTIDE SEQUENCE [LARGE SCALE GENOMIC DNA]</scope>
    <source>
        <strain evidence="3">IT-9</strain>
    </source>
</reference>
<dbReference type="Gene3D" id="3.90.550.10">
    <property type="entry name" value="Spore Coat Polysaccharide Biosynthesis Protein SpsA, Chain A"/>
    <property type="match status" value="1"/>
</dbReference>
<dbReference type="Proteomes" id="UP001321825">
    <property type="component" value="Chromosome"/>
</dbReference>
<evidence type="ECO:0000313" key="3">
    <source>
        <dbReference type="Proteomes" id="UP001321825"/>
    </source>
</evidence>
<dbReference type="KEGG" id="mcau:MIT9_P1725"/>
<dbReference type="InterPro" id="IPR050834">
    <property type="entry name" value="Glycosyltransf_2"/>
</dbReference>
<dbReference type="AlphaFoldDB" id="A0AAU9C4M8"/>